<name>A0A853BW23_9ACTN</name>
<evidence type="ECO:0000313" key="2">
    <source>
        <dbReference type="EMBL" id="NYI99283.1"/>
    </source>
</evidence>
<keyword evidence="3" id="KW-1185">Reference proteome</keyword>
<sequence length="156" mass="16304">MDEQTMGGEVEVRLVGGPPDWAGSTLTYPRNDVYGPGAEPGALLISAHTPPRSDDQDTAPRAVYAPVEGGDPAVWGFVGWYPPADTDPTPADYLRAAVPQLWDPWPIAPHEMGDCPATSLGHPPLPHMGAACVLAAGHDGAHVASDGLRVVAVWPS</sequence>
<protein>
    <submittedName>
        <fullName evidence="2">Uncharacterized protein</fullName>
    </submittedName>
</protein>
<gene>
    <name evidence="2" type="ORF">HNR12_005637</name>
</gene>
<dbReference type="EMBL" id="JACCFO010000002">
    <property type="protein sequence ID" value="NYI99283.1"/>
    <property type="molecule type" value="Genomic_DNA"/>
</dbReference>
<evidence type="ECO:0000256" key="1">
    <source>
        <dbReference type="SAM" id="MobiDB-lite"/>
    </source>
</evidence>
<dbReference type="AlphaFoldDB" id="A0A853BW23"/>
<evidence type="ECO:0000313" key="3">
    <source>
        <dbReference type="Proteomes" id="UP000575985"/>
    </source>
</evidence>
<dbReference type="Proteomes" id="UP000575985">
    <property type="component" value="Unassembled WGS sequence"/>
</dbReference>
<feature type="region of interest" description="Disordered" evidence="1">
    <location>
        <begin position="39"/>
        <end position="59"/>
    </location>
</feature>
<organism evidence="2 3">
    <name type="scientific">Streptomonospora nanhaiensis</name>
    <dbReference type="NCBI Taxonomy" id="1323731"/>
    <lineage>
        <taxon>Bacteria</taxon>
        <taxon>Bacillati</taxon>
        <taxon>Actinomycetota</taxon>
        <taxon>Actinomycetes</taxon>
        <taxon>Streptosporangiales</taxon>
        <taxon>Nocardiopsidaceae</taxon>
        <taxon>Streptomonospora</taxon>
    </lineage>
</organism>
<reference evidence="2 3" key="1">
    <citation type="submission" date="2020-07" db="EMBL/GenBank/DDBJ databases">
        <title>Sequencing the genomes of 1000 actinobacteria strains.</title>
        <authorList>
            <person name="Klenk H.-P."/>
        </authorList>
    </citation>
    <scope>NUCLEOTIDE SEQUENCE [LARGE SCALE GENOMIC DNA]</scope>
    <source>
        <strain evidence="2 3">DSM 45927</strain>
    </source>
</reference>
<proteinExistence type="predicted"/>
<comment type="caution">
    <text evidence="2">The sequence shown here is derived from an EMBL/GenBank/DDBJ whole genome shotgun (WGS) entry which is preliminary data.</text>
</comment>
<feature type="region of interest" description="Disordered" evidence="1">
    <location>
        <begin position="1"/>
        <end position="23"/>
    </location>
</feature>
<dbReference type="RefSeq" id="WP_179770946.1">
    <property type="nucleotide sequence ID" value="NZ_JACCFO010000002.1"/>
</dbReference>
<accession>A0A853BW23</accession>